<feature type="transmembrane region" description="Helical" evidence="2">
    <location>
        <begin position="38"/>
        <end position="60"/>
    </location>
</feature>
<keyword evidence="2" id="KW-0472">Membrane</keyword>
<accession>A0ABN0ZBT6</accession>
<evidence type="ECO:0000313" key="3">
    <source>
        <dbReference type="EMBL" id="GAA0442745.1"/>
    </source>
</evidence>
<feature type="compositionally biased region" description="Gly residues" evidence="1">
    <location>
        <begin position="1"/>
        <end position="15"/>
    </location>
</feature>
<keyword evidence="2" id="KW-0812">Transmembrane</keyword>
<feature type="region of interest" description="Disordered" evidence="1">
    <location>
        <begin position="1"/>
        <end position="29"/>
    </location>
</feature>
<organism evidence="3 4">
    <name type="scientific">Streptomyces olivaceiscleroticus</name>
    <dbReference type="NCBI Taxonomy" id="68245"/>
    <lineage>
        <taxon>Bacteria</taxon>
        <taxon>Bacillati</taxon>
        <taxon>Actinomycetota</taxon>
        <taxon>Actinomycetes</taxon>
        <taxon>Kitasatosporales</taxon>
        <taxon>Streptomycetaceae</taxon>
        <taxon>Streptomyces</taxon>
    </lineage>
</organism>
<dbReference type="EMBL" id="BAAABY010000003">
    <property type="protein sequence ID" value="GAA0442745.1"/>
    <property type="molecule type" value="Genomic_DNA"/>
</dbReference>
<sequence>MSFGEGGPFGPGGSGPSSTPDWAALAEQSEARGKRKRWLLIGGGALATLVVAGVVATAVITSNDGGKPSALPSPQELPDEPDDPKPTFSDVTVPPPPDPMDYVTDAKKDTAPLTADSLFPDKQLTADGRTYPKATTSSTGSCASVTQGGLGAVLTKHGCEKLLRATFSRDGVAVTVGVARFDTKAAAAAVKEEYKPNLAALAGGKVAPFCQGTDCRTSANATGRYAYFTIAGYLNGKAVTTSETKALQAGRDGAAYAWNRIMQRGRDQADAAAKKQLKN</sequence>
<feature type="region of interest" description="Disordered" evidence="1">
    <location>
        <begin position="62"/>
        <end position="103"/>
    </location>
</feature>
<gene>
    <name evidence="3" type="ORF">GCM10010361_03340</name>
</gene>
<keyword evidence="2" id="KW-1133">Transmembrane helix</keyword>
<dbReference type="RefSeq" id="WP_346092400.1">
    <property type="nucleotide sequence ID" value="NZ_BAAABY010000003.1"/>
</dbReference>
<reference evidence="3 4" key="1">
    <citation type="journal article" date="2019" name="Int. J. Syst. Evol. Microbiol.">
        <title>The Global Catalogue of Microorganisms (GCM) 10K type strain sequencing project: providing services to taxonomists for standard genome sequencing and annotation.</title>
        <authorList>
            <consortium name="The Broad Institute Genomics Platform"/>
            <consortium name="The Broad Institute Genome Sequencing Center for Infectious Disease"/>
            <person name="Wu L."/>
            <person name="Ma J."/>
        </authorList>
    </citation>
    <scope>NUCLEOTIDE SEQUENCE [LARGE SCALE GENOMIC DNA]</scope>
    <source>
        <strain evidence="3 4">JCM 4805</strain>
    </source>
</reference>
<name>A0ABN0ZBT6_9ACTN</name>
<evidence type="ECO:0000313" key="4">
    <source>
        <dbReference type="Proteomes" id="UP001500909"/>
    </source>
</evidence>
<proteinExistence type="predicted"/>
<evidence type="ECO:0000256" key="2">
    <source>
        <dbReference type="SAM" id="Phobius"/>
    </source>
</evidence>
<evidence type="ECO:0008006" key="5">
    <source>
        <dbReference type="Google" id="ProtNLM"/>
    </source>
</evidence>
<keyword evidence="4" id="KW-1185">Reference proteome</keyword>
<comment type="caution">
    <text evidence="3">The sequence shown here is derived from an EMBL/GenBank/DDBJ whole genome shotgun (WGS) entry which is preliminary data.</text>
</comment>
<dbReference type="Proteomes" id="UP001500909">
    <property type="component" value="Unassembled WGS sequence"/>
</dbReference>
<evidence type="ECO:0000256" key="1">
    <source>
        <dbReference type="SAM" id="MobiDB-lite"/>
    </source>
</evidence>
<protein>
    <recommendedName>
        <fullName evidence="5">Tat pathway signal sequence domain protein</fullName>
    </recommendedName>
</protein>